<evidence type="ECO:0000256" key="14">
    <source>
        <dbReference type="ARBA" id="ARBA00023128"/>
    </source>
</evidence>
<comment type="catalytic activity">
    <reaction evidence="1">
        <text>S-ubiquitinyl-[E2 ubiquitin-conjugating enzyme]-L-cysteine + [acceptor protein]-L-lysine = [E2 ubiquitin-conjugating enzyme]-L-cysteine + N(6)-ubiquitinyl-[acceptor protein]-L-lysine.</text>
        <dbReference type="EC" id="2.3.2.27"/>
    </reaction>
</comment>
<dbReference type="EMBL" id="CH940651">
    <property type="protein sequence ID" value="EDW65677.1"/>
    <property type="molecule type" value="Genomic_DNA"/>
</dbReference>
<feature type="region of interest" description="Disordered" evidence="20">
    <location>
        <begin position="296"/>
        <end position="353"/>
    </location>
</feature>
<dbReference type="Proteomes" id="UP000008792">
    <property type="component" value="Unassembled WGS sequence"/>
</dbReference>
<dbReference type="PANTHER" id="PTHR46283">
    <property type="entry name" value="E3 UBIQUITIN-PROTEIN LIGASE MARCH5"/>
    <property type="match status" value="1"/>
</dbReference>
<sequence>MTGQGLVPELGGEPESLARESERTCWICFATEAENRLATWLHPCQCRGSTKWVHESCLYRWIDEKQNGNSRTKVSCMQCRVEYIIIFPKVSRMAMILERFQDLVRQCSPFVAASAFLGSVYWTAVTYGGITVIQVFGQQRGMELMEKGDPFFLLIGLPFIPVALILTRLIRWEDAVLRLWHNRHSIVRKLPLVNWLLNARTNPATRVGDPAPPPVPDEPVDFARIFCGAILLPSIATVMGNVIYRNMSAPLYRTLLGGLTFIGLKGILKIYLRQKQYLNKTRRHIVDYTEENVRTYMPAGQSRSQADMRQYAGSDDNDSEPDEENVDDEVVNEDATTTSELDDSDSDDVRDHVVISVPDRPYTLFLS</sequence>
<dbReference type="GO" id="GO:0008270">
    <property type="term" value="F:zinc ion binding"/>
    <property type="evidence" value="ECO:0007669"/>
    <property type="project" value="UniProtKB-KW"/>
</dbReference>
<dbReference type="PROSITE" id="PS51292">
    <property type="entry name" value="ZF_RING_CH"/>
    <property type="match status" value="1"/>
</dbReference>
<evidence type="ECO:0000256" key="1">
    <source>
        <dbReference type="ARBA" id="ARBA00000900"/>
    </source>
</evidence>
<comment type="subcellular location">
    <subcellularLocation>
        <location evidence="2">Mitochondrion membrane</location>
        <topology evidence="2">Multi-pass membrane protein</topology>
    </subcellularLocation>
    <subcellularLocation>
        <location evidence="3">Mitochondrion outer membrane</location>
    </subcellularLocation>
</comment>
<evidence type="ECO:0000256" key="17">
    <source>
        <dbReference type="ARBA" id="ARBA00043044"/>
    </source>
</evidence>
<name>B4M1X3_DROVI</name>
<evidence type="ECO:0000259" key="22">
    <source>
        <dbReference type="PROSITE" id="PS51292"/>
    </source>
</evidence>
<keyword evidence="11" id="KW-1000">Mitochondrion outer membrane</keyword>
<keyword evidence="6" id="KW-0808">Transferase</keyword>
<dbReference type="HOGENOM" id="CLU_046472_0_0_1"/>
<evidence type="ECO:0000256" key="3">
    <source>
        <dbReference type="ARBA" id="ARBA00004294"/>
    </source>
</evidence>
<dbReference type="eggNOG" id="KOG3053">
    <property type="taxonomic scope" value="Eukaryota"/>
</dbReference>
<evidence type="ECO:0000256" key="19">
    <source>
        <dbReference type="ARBA" id="ARBA00043231"/>
    </source>
</evidence>
<evidence type="ECO:0000256" key="7">
    <source>
        <dbReference type="ARBA" id="ARBA00022692"/>
    </source>
</evidence>
<dbReference type="GO" id="GO:0061630">
    <property type="term" value="F:ubiquitin protein ligase activity"/>
    <property type="evidence" value="ECO:0007669"/>
    <property type="project" value="UniProtKB-EC"/>
</dbReference>
<feature type="domain" description="RING-CH-type" evidence="22">
    <location>
        <begin position="17"/>
        <end position="86"/>
    </location>
</feature>
<dbReference type="KEGG" id="dvi:6631928"/>
<accession>B4M1X3</accession>
<dbReference type="InParanoid" id="B4M1X3"/>
<reference evidence="23 24" key="1">
    <citation type="journal article" date="2007" name="Nature">
        <title>Evolution of genes and genomes on the Drosophila phylogeny.</title>
        <authorList>
            <consortium name="Drosophila 12 Genomes Consortium"/>
            <person name="Clark A.G."/>
            <person name="Eisen M.B."/>
            <person name="Smith D.R."/>
            <person name="Bergman C.M."/>
            <person name="Oliver B."/>
            <person name="Markow T.A."/>
            <person name="Kaufman T.C."/>
            <person name="Kellis M."/>
            <person name="Gelbart W."/>
            <person name="Iyer V.N."/>
            <person name="Pollard D.A."/>
            <person name="Sackton T.B."/>
            <person name="Larracuente A.M."/>
            <person name="Singh N.D."/>
            <person name="Abad J.P."/>
            <person name="Abt D.N."/>
            <person name="Adryan B."/>
            <person name="Aguade M."/>
            <person name="Akashi H."/>
            <person name="Anderson W.W."/>
            <person name="Aquadro C.F."/>
            <person name="Ardell D.H."/>
            <person name="Arguello R."/>
            <person name="Artieri C.G."/>
            <person name="Barbash D.A."/>
            <person name="Barker D."/>
            <person name="Barsanti P."/>
            <person name="Batterham P."/>
            <person name="Batzoglou S."/>
            <person name="Begun D."/>
            <person name="Bhutkar A."/>
            <person name="Blanco E."/>
            <person name="Bosak S.A."/>
            <person name="Bradley R.K."/>
            <person name="Brand A.D."/>
            <person name="Brent M.R."/>
            <person name="Brooks A.N."/>
            <person name="Brown R.H."/>
            <person name="Butlin R.K."/>
            <person name="Caggese C."/>
            <person name="Calvi B.R."/>
            <person name="Bernardo de Carvalho A."/>
            <person name="Caspi A."/>
            <person name="Castrezana S."/>
            <person name="Celniker S.E."/>
            <person name="Chang J.L."/>
            <person name="Chapple C."/>
            <person name="Chatterji S."/>
            <person name="Chinwalla A."/>
            <person name="Civetta A."/>
            <person name="Clifton S.W."/>
            <person name="Comeron J.M."/>
            <person name="Costello J.C."/>
            <person name="Coyne J.A."/>
            <person name="Daub J."/>
            <person name="David R.G."/>
            <person name="Delcher A.L."/>
            <person name="Delehaunty K."/>
            <person name="Do C.B."/>
            <person name="Ebling H."/>
            <person name="Edwards K."/>
            <person name="Eickbush T."/>
            <person name="Evans J.D."/>
            <person name="Filipski A."/>
            <person name="Findeiss S."/>
            <person name="Freyhult E."/>
            <person name="Fulton L."/>
            <person name="Fulton R."/>
            <person name="Garcia A.C."/>
            <person name="Gardiner A."/>
            <person name="Garfield D.A."/>
            <person name="Garvin B.E."/>
            <person name="Gibson G."/>
            <person name="Gilbert D."/>
            <person name="Gnerre S."/>
            <person name="Godfrey J."/>
            <person name="Good R."/>
            <person name="Gotea V."/>
            <person name="Gravely B."/>
            <person name="Greenberg A.J."/>
            <person name="Griffiths-Jones S."/>
            <person name="Gross S."/>
            <person name="Guigo R."/>
            <person name="Gustafson E.A."/>
            <person name="Haerty W."/>
            <person name="Hahn M.W."/>
            <person name="Halligan D.L."/>
            <person name="Halpern A.L."/>
            <person name="Halter G.M."/>
            <person name="Han M.V."/>
            <person name="Heger A."/>
            <person name="Hillier L."/>
            <person name="Hinrichs A.S."/>
            <person name="Holmes I."/>
            <person name="Hoskins R.A."/>
            <person name="Hubisz M.J."/>
            <person name="Hultmark D."/>
            <person name="Huntley M.A."/>
            <person name="Jaffe D.B."/>
            <person name="Jagadeeshan S."/>
            <person name="Jeck W.R."/>
            <person name="Johnson J."/>
            <person name="Jones C.D."/>
            <person name="Jordan W.C."/>
            <person name="Karpen G.H."/>
            <person name="Kataoka E."/>
            <person name="Keightley P.D."/>
            <person name="Kheradpour P."/>
            <person name="Kirkness E.F."/>
            <person name="Koerich L.B."/>
            <person name="Kristiansen K."/>
            <person name="Kudrna D."/>
            <person name="Kulathinal R.J."/>
            <person name="Kumar S."/>
            <person name="Kwok R."/>
            <person name="Lander E."/>
            <person name="Langley C.H."/>
            <person name="Lapoint R."/>
            <person name="Lazzaro B.P."/>
            <person name="Lee S.J."/>
            <person name="Levesque L."/>
            <person name="Li R."/>
            <person name="Lin C.F."/>
            <person name="Lin M.F."/>
            <person name="Lindblad-Toh K."/>
            <person name="Llopart A."/>
            <person name="Long M."/>
            <person name="Low L."/>
            <person name="Lozovsky E."/>
            <person name="Lu J."/>
            <person name="Luo M."/>
            <person name="Machado C.A."/>
            <person name="Makalowski W."/>
            <person name="Marzo M."/>
            <person name="Matsuda M."/>
            <person name="Matzkin L."/>
            <person name="McAllister B."/>
            <person name="McBride C.S."/>
            <person name="McKernan B."/>
            <person name="McKernan K."/>
            <person name="Mendez-Lago M."/>
            <person name="Minx P."/>
            <person name="Mollenhauer M.U."/>
            <person name="Montooth K."/>
            <person name="Mount S.M."/>
            <person name="Mu X."/>
            <person name="Myers E."/>
            <person name="Negre B."/>
            <person name="Newfeld S."/>
            <person name="Nielsen R."/>
            <person name="Noor M.A."/>
            <person name="O'Grady P."/>
            <person name="Pachter L."/>
            <person name="Papaceit M."/>
            <person name="Parisi M.J."/>
            <person name="Parisi M."/>
            <person name="Parts L."/>
            <person name="Pedersen J.S."/>
            <person name="Pesole G."/>
            <person name="Phillippy A.M."/>
            <person name="Ponting C.P."/>
            <person name="Pop M."/>
            <person name="Porcelli D."/>
            <person name="Powell J.R."/>
            <person name="Prohaska S."/>
            <person name="Pruitt K."/>
            <person name="Puig M."/>
            <person name="Quesneville H."/>
            <person name="Ram K.R."/>
            <person name="Rand D."/>
            <person name="Rasmussen M.D."/>
            <person name="Reed L.K."/>
            <person name="Reenan R."/>
            <person name="Reily A."/>
            <person name="Remington K.A."/>
            <person name="Rieger T.T."/>
            <person name="Ritchie M.G."/>
            <person name="Robin C."/>
            <person name="Rogers Y.H."/>
            <person name="Rohde C."/>
            <person name="Rozas J."/>
            <person name="Rubenfield M.J."/>
            <person name="Ruiz A."/>
            <person name="Russo S."/>
            <person name="Salzberg S.L."/>
            <person name="Sanchez-Gracia A."/>
            <person name="Saranga D.J."/>
            <person name="Sato H."/>
            <person name="Schaeffer S.W."/>
            <person name="Schatz M.C."/>
            <person name="Schlenke T."/>
            <person name="Schwartz R."/>
            <person name="Segarra C."/>
            <person name="Singh R.S."/>
            <person name="Sirot L."/>
            <person name="Sirota M."/>
            <person name="Sisneros N.B."/>
            <person name="Smith C.D."/>
            <person name="Smith T.F."/>
            <person name="Spieth J."/>
            <person name="Stage D.E."/>
            <person name="Stark A."/>
            <person name="Stephan W."/>
            <person name="Strausberg R.L."/>
            <person name="Strempel S."/>
            <person name="Sturgill D."/>
            <person name="Sutton G."/>
            <person name="Sutton G.G."/>
            <person name="Tao W."/>
            <person name="Teichmann S."/>
            <person name="Tobari Y.N."/>
            <person name="Tomimura Y."/>
            <person name="Tsolas J.M."/>
            <person name="Valente V.L."/>
            <person name="Venter E."/>
            <person name="Venter J.C."/>
            <person name="Vicario S."/>
            <person name="Vieira F.G."/>
            <person name="Vilella A.J."/>
            <person name="Villasante A."/>
            <person name="Walenz B."/>
            <person name="Wang J."/>
            <person name="Wasserman M."/>
            <person name="Watts T."/>
            <person name="Wilson D."/>
            <person name="Wilson R.K."/>
            <person name="Wing R.A."/>
            <person name="Wolfner M.F."/>
            <person name="Wong A."/>
            <person name="Wong G.K."/>
            <person name="Wu C.I."/>
            <person name="Wu G."/>
            <person name="Yamamoto D."/>
            <person name="Yang H.P."/>
            <person name="Yang S.P."/>
            <person name="Yorke J.A."/>
            <person name="Yoshida K."/>
            <person name="Zdobnov E."/>
            <person name="Zhang P."/>
            <person name="Zhang Y."/>
            <person name="Zimin A.V."/>
            <person name="Baldwin J."/>
            <person name="Abdouelleil A."/>
            <person name="Abdulkadir J."/>
            <person name="Abebe A."/>
            <person name="Abera B."/>
            <person name="Abreu J."/>
            <person name="Acer S.C."/>
            <person name="Aftuck L."/>
            <person name="Alexander A."/>
            <person name="An P."/>
            <person name="Anderson E."/>
            <person name="Anderson S."/>
            <person name="Arachi H."/>
            <person name="Azer M."/>
            <person name="Bachantsang P."/>
            <person name="Barry A."/>
            <person name="Bayul T."/>
            <person name="Berlin A."/>
            <person name="Bessette D."/>
            <person name="Bloom T."/>
            <person name="Blye J."/>
            <person name="Boguslavskiy L."/>
            <person name="Bonnet C."/>
            <person name="Boukhgalter B."/>
            <person name="Bourzgui I."/>
            <person name="Brown A."/>
            <person name="Cahill P."/>
            <person name="Channer S."/>
            <person name="Cheshatsang Y."/>
            <person name="Chuda L."/>
            <person name="Citroen M."/>
            <person name="Collymore A."/>
            <person name="Cooke P."/>
            <person name="Costello M."/>
            <person name="D'Aco K."/>
            <person name="Daza R."/>
            <person name="De Haan G."/>
            <person name="DeGray S."/>
            <person name="DeMaso C."/>
            <person name="Dhargay N."/>
            <person name="Dooley K."/>
            <person name="Dooley E."/>
            <person name="Doricent M."/>
            <person name="Dorje P."/>
            <person name="Dorjee K."/>
            <person name="Dupes A."/>
            <person name="Elong R."/>
            <person name="Falk J."/>
            <person name="Farina A."/>
            <person name="Faro S."/>
            <person name="Ferguson D."/>
            <person name="Fisher S."/>
            <person name="Foley C.D."/>
            <person name="Franke A."/>
            <person name="Friedrich D."/>
            <person name="Gadbois L."/>
            <person name="Gearin G."/>
            <person name="Gearin C.R."/>
            <person name="Giannoukos G."/>
            <person name="Goode T."/>
            <person name="Graham J."/>
            <person name="Grandbois E."/>
            <person name="Grewal S."/>
            <person name="Gyaltsen K."/>
            <person name="Hafez N."/>
            <person name="Hagos B."/>
            <person name="Hall J."/>
            <person name="Henson C."/>
            <person name="Hollinger A."/>
            <person name="Honan T."/>
            <person name="Huard M.D."/>
            <person name="Hughes L."/>
            <person name="Hurhula B."/>
            <person name="Husby M.E."/>
            <person name="Kamat A."/>
            <person name="Kanga B."/>
            <person name="Kashin S."/>
            <person name="Khazanovich D."/>
            <person name="Kisner P."/>
            <person name="Lance K."/>
            <person name="Lara M."/>
            <person name="Lee W."/>
            <person name="Lennon N."/>
            <person name="Letendre F."/>
            <person name="LeVine R."/>
            <person name="Lipovsky A."/>
            <person name="Liu X."/>
            <person name="Liu J."/>
            <person name="Liu S."/>
            <person name="Lokyitsang T."/>
            <person name="Lokyitsang Y."/>
            <person name="Lubonja R."/>
            <person name="Lui A."/>
            <person name="MacDonald P."/>
            <person name="Magnisalis V."/>
            <person name="Maru K."/>
            <person name="Matthews C."/>
            <person name="McCusker W."/>
            <person name="McDonough S."/>
            <person name="Mehta T."/>
            <person name="Meldrim J."/>
            <person name="Meneus L."/>
            <person name="Mihai O."/>
            <person name="Mihalev A."/>
            <person name="Mihova T."/>
            <person name="Mittelman R."/>
            <person name="Mlenga V."/>
            <person name="Montmayeur A."/>
            <person name="Mulrain L."/>
            <person name="Navidi A."/>
            <person name="Naylor J."/>
            <person name="Negash T."/>
            <person name="Nguyen T."/>
            <person name="Nguyen N."/>
            <person name="Nicol R."/>
            <person name="Norbu C."/>
            <person name="Norbu N."/>
            <person name="Novod N."/>
            <person name="O'Neill B."/>
            <person name="Osman S."/>
            <person name="Markiewicz E."/>
            <person name="Oyono O.L."/>
            <person name="Patti C."/>
            <person name="Phunkhang P."/>
            <person name="Pierre F."/>
            <person name="Priest M."/>
            <person name="Raghuraman S."/>
            <person name="Rege F."/>
            <person name="Reyes R."/>
            <person name="Rise C."/>
            <person name="Rogov P."/>
            <person name="Ross K."/>
            <person name="Ryan E."/>
            <person name="Settipalli S."/>
            <person name="Shea T."/>
            <person name="Sherpa N."/>
            <person name="Shi L."/>
            <person name="Shih D."/>
            <person name="Sparrow T."/>
            <person name="Spaulding J."/>
            <person name="Stalker J."/>
            <person name="Stange-Thomann N."/>
            <person name="Stavropoulos S."/>
            <person name="Stone C."/>
            <person name="Strader C."/>
            <person name="Tesfaye S."/>
            <person name="Thomson T."/>
            <person name="Thoulutsang Y."/>
            <person name="Thoulutsang D."/>
            <person name="Topham K."/>
            <person name="Topping I."/>
            <person name="Tsamla T."/>
            <person name="Vassiliev H."/>
            <person name="Vo A."/>
            <person name="Wangchuk T."/>
            <person name="Wangdi T."/>
            <person name="Weiand M."/>
            <person name="Wilkinson J."/>
            <person name="Wilson A."/>
            <person name="Yadav S."/>
            <person name="Young G."/>
            <person name="Yu Q."/>
            <person name="Zembek L."/>
            <person name="Zhong D."/>
            <person name="Zimmer A."/>
            <person name="Zwirko Z."/>
            <person name="Jaffe D.B."/>
            <person name="Alvarez P."/>
            <person name="Brockman W."/>
            <person name="Butler J."/>
            <person name="Chin C."/>
            <person name="Gnerre S."/>
            <person name="Grabherr M."/>
            <person name="Kleber M."/>
            <person name="Mauceli E."/>
            <person name="MacCallum I."/>
        </authorList>
    </citation>
    <scope>NUCLEOTIDE SEQUENCE [LARGE SCALE GENOMIC DNA]</scope>
    <source>
        <strain evidence="24">Tucson 15010-1051.87</strain>
    </source>
</reference>
<dbReference type="Pfam" id="PF12906">
    <property type="entry name" value="RINGv"/>
    <property type="match status" value="1"/>
</dbReference>
<comment type="pathway">
    <text evidence="4">Protein modification; protein ubiquitination.</text>
</comment>
<dbReference type="InterPro" id="IPR013083">
    <property type="entry name" value="Znf_RING/FYVE/PHD"/>
</dbReference>
<evidence type="ECO:0000313" key="24">
    <source>
        <dbReference type="Proteomes" id="UP000008792"/>
    </source>
</evidence>
<keyword evidence="12" id="KW-0862">Zinc</keyword>
<evidence type="ECO:0000256" key="12">
    <source>
        <dbReference type="ARBA" id="ARBA00022833"/>
    </source>
</evidence>
<keyword evidence="24" id="KW-1185">Reference proteome</keyword>
<dbReference type="Gene3D" id="3.30.40.10">
    <property type="entry name" value="Zinc/RING finger domain, C3HC4 (zinc finger)"/>
    <property type="match status" value="1"/>
</dbReference>
<dbReference type="FunFam" id="3.30.40.10:FF:000262">
    <property type="entry name" value="E3 ubiquitin-protein ligase MARCH5"/>
    <property type="match status" value="1"/>
</dbReference>
<dbReference type="OMA" id="HWEDYIV"/>
<evidence type="ECO:0000256" key="6">
    <source>
        <dbReference type="ARBA" id="ARBA00022679"/>
    </source>
</evidence>
<dbReference type="InterPro" id="IPR011016">
    <property type="entry name" value="Znf_RING-CH"/>
</dbReference>
<dbReference type="GO" id="GO:0005741">
    <property type="term" value="C:mitochondrial outer membrane"/>
    <property type="evidence" value="ECO:0007669"/>
    <property type="project" value="UniProtKB-SubCell"/>
</dbReference>
<keyword evidence="13 21" id="KW-1133">Transmembrane helix</keyword>
<feature type="compositionally biased region" description="Acidic residues" evidence="20">
    <location>
        <begin position="315"/>
        <end position="332"/>
    </location>
</feature>
<keyword evidence="7 21" id="KW-0812">Transmembrane</keyword>
<dbReference type="AlphaFoldDB" id="B4M1X3"/>
<dbReference type="EC" id="2.3.2.27" evidence="5"/>
<keyword evidence="9" id="KW-0863">Zinc-finger</keyword>
<proteinExistence type="predicted"/>
<evidence type="ECO:0000256" key="21">
    <source>
        <dbReference type="SAM" id="Phobius"/>
    </source>
</evidence>
<keyword evidence="10" id="KW-0833">Ubl conjugation pathway</keyword>
<dbReference type="SMART" id="SM00744">
    <property type="entry name" value="RINGv"/>
    <property type="match status" value="1"/>
</dbReference>
<feature type="transmembrane region" description="Helical" evidence="21">
    <location>
        <begin position="151"/>
        <end position="170"/>
    </location>
</feature>
<evidence type="ECO:0000256" key="5">
    <source>
        <dbReference type="ARBA" id="ARBA00012483"/>
    </source>
</evidence>
<evidence type="ECO:0000256" key="16">
    <source>
        <dbReference type="ARBA" id="ARBA00040151"/>
    </source>
</evidence>
<evidence type="ECO:0000256" key="4">
    <source>
        <dbReference type="ARBA" id="ARBA00004906"/>
    </source>
</evidence>
<evidence type="ECO:0000256" key="13">
    <source>
        <dbReference type="ARBA" id="ARBA00022989"/>
    </source>
</evidence>
<evidence type="ECO:0000256" key="2">
    <source>
        <dbReference type="ARBA" id="ARBA00004225"/>
    </source>
</evidence>
<gene>
    <name evidence="23" type="primary">Dvir\GJ19393</name>
    <name evidence="23" type="ORF">Dvir_GJ19393</name>
</gene>
<dbReference type="CDD" id="cd16701">
    <property type="entry name" value="RING_CH-C4HC3_MARCH5"/>
    <property type="match status" value="1"/>
</dbReference>
<feature type="transmembrane region" description="Helical" evidence="21">
    <location>
        <begin position="110"/>
        <end position="130"/>
    </location>
</feature>
<keyword evidence="15 21" id="KW-0472">Membrane</keyword>
<evidence type="ECO:0000256" key="18">
    <source>
        <dbReference type="ARBA" id="ARBA00043185"/>
    </source>
</evidence>
<dbReference type="SUPFAM" id="SSF57850">
    <property type="entry name" value="RING/U-box"/>
    <property type="match status" value="1"/>
</dbReference>
<feature type="transmembrane region" description="Helical" evidence="21">
    <location>
        <begin position="222"/>
        <end position="244"/>
    </location>
</feature>
<dbReference type="STRING" id="7244.B4M1X3"/>
<organism evidence="23 24">
    <name type="scientific">Drosophila virilis</name>
    <name type="common">Fruit fly</name>
    <dbReference type="NCBI Taxonomy" id="7244"/>
    <lineage>
        <taxon>Eukaryota</taxon>
        <taxon>Metazoa</taxon>
        <taxon>Ecdysozoa</taxon>
        <taxon>Arthropoda</taxon>
        <taxon>Hexapoda</taxon>
        <taxon>Insecta</taxon>
        <taxon>Pterygota</taxon>
        <taxon>Neoptera</taxon>
        <taxon>Endopterygota</taxon>
        <taxon>Diptera</taxon>
        <taxon>Brachycera</taxon>
        <taxon>Muscomorpha</taxon>
        <taxon>Ephydroidea</taxon>
        <taxon>Drosophilidae</taxon>
        <taxon>Drosophila</taxon>
    </lineage>
</organism>
<evidence type="ECO:0000313" key="23">
    <source>
        <dbReference type="EMBL" id="EDW65677.1"/>
    </source>
</evidence>
<evidence type="ECO:0000256" key="11">
    <source>
        <dbReference type="ARBA" id="ARBA00022787"/>
    </source>
</evidence>
<evidence type="ECO:0000256" key="8">
    <source>
        <dbReference type="ARBA" id="ARBA00022723"/>
    </source>
</evidence>
<keyword evidence="14" id="KW-0496">Mitochondrion</keyword>
<dbReference type="PhylomeDB" id="B4M1X3"/>
<evidence type="ECO:0000256" key="9">
    <source>
        <dbReference type="ARBA" id="ARBA00022771"/>
    </source>
</evidence>
<evidence type="ECO:0000256" key="15">
    <source>
        <dbReference type="ARBA" id="ARBA00023136"/>
    </source>
</evidence>
<evidence type="ECO:0000256" key="20">
    <source>
        <dbReference type="SAM" id="MobiDB-lite"/>
    </source>
</evidence>
<evidence type="ECO:0000256" key="10">
    <source>
        <dbReference type="ARBA" id="ARBA00022786"/>
    </source>
</evidence>
<keyword evidence="8" id="KW-0479">Metal-binding</keyword>
<protein>
    <recommendedName>
        <fullName evidence="16">E3 ubiquitin-protein ligase MARCHF5</fullName>
        <ecNumber evidence="5">2.3.2.27</ecNumber>
    </recommendedName>
    <alternativeName>
        <fullName evidence="18">Membrane-associated RING finger protein 5</fullName>
    </alternativeName>
    <alternativeName>
        <fullName evidence="17">Membrane-associated RING-CH protein V</fullName>
    </alternativeName>
    <alternativeName>
        <fullName evidence="19">RING-type E3 ubiquitin transferase MARCHF5</fullName>
    </alternativeName>
</protein>
<dbReference type="OrthoDB" id="5817083at2759"/>